<protein>
    <recommendedName>
        <fullName evidence="4">Protoheme IX farnesyltransferase</fullName>
    </recommendedName>
</protein>
<feature type="transmembrane region" description="Helical" evidence="1">
    <location>
        <begin position="21"/>
        <end position="39"/>
    </location>
</feature>
<reference evidence="2 3" key="1">
    <citation type="submission" date="2020-03" db="EMBL/GenBank/DDBJ databases">
        <title>Genomic Encyclopedia of Type Strains, Phase III (KMG-III): the genomes of soil and plant-associated and newly described type strains.</title>
        <authorList>
            <person name="Whitman W."/>
        </authorList>
    </citation>
    <scope>NUCLEOTIDE SEQUENCE [LARGE SCALE GENOMIC DNA]</scope>
    <source>
        <strain evidence="2 3">CECT 8804</strain>
    </source>
</reference>
<keyword evidence="1" id="KW-0472">Membrane</keyword>
<evidence type="ECO:0000256" key="1">
    <source>
        <dbReference type="SAM" id="Phobius"/>
    </source>
</evidence>
<dbReference type="EMBL" id="JAAOZC010000005">
    <property type="protein sequence ID" value="NIJ08639.1"/>
    <property type="molecule type" value="Genomic_DNA"/>
</dbReference>
<evidence type="ECO:0000313" key="2">
    <source>
        <dbReference type="EMBL" id="NIJ08639.1"/>
    </source>
</evidence>
<keyword evidence="3" id="KW-1185">Reference proteome</keyword>
<accession>A0ABX0TVD0</accession>
<proteinExistence type="predicted"/>
<keyword evidence="1" id="KW-1133">Transmembrane helix</keyword>
<keyword evidence="1" id="KW-0812">Transmembrane</keyword>
<organism evidence="2 3">
    <name type="scientific">Sphingomonas vulcanisoli</name>
    <dbReference type="NCBI Taxonomy" id="1658060"/>
    <lineage>
        <taxon>Bacteria</taxon>
        <taxon>Pseudomonadati</taxon>
        <taxon>Pseudomonadota</taxon>
        <taxon>Alphaproteobacteria</taxon>
        <taxon>Sphingomonadales</taxon>
        <taxon>Sphingomonadaceae</taxon>
        <taxon>Sphingomonas</taxon>
    </lineage>
</organism>
<dbReference type="Proteomes" id="UP000727456">
    <property type="component" value="Unassembled WGS sequence"/>
</dbReference>
<dbReference type="RefSeq" id="WP_279587899.1">
    <property type="nucleotide sequence ID" value="NZ_JAAOZC010000005.1"/>
</dbReference>
<evidence type="ECO:0000313" key="3">
    <source>
        <dbReference type="Proteomes" id="UP000727456"/>
    </source>
</evidence>
<sequence>MTPEFEAEYRRRQKARAKVTALALGAMVILFFAIAVVRMH</sequence>
<comment type="caution">
    <text evidence="2">The sequence shown here is derived from an EMBL/GenBank/DDBJ whole genome shotgun (WGS) entry which is preliminary data.</text>
</comment>
<evidence type="ECO:0008006" key="4">
    <source>
        <dbReference type="Google" id="ProtNLM"/>
    </source>
</evidence>
<name>A0ABX0TVD0_9SPHN</name>
<gene>
    <name evidence="2" type="ORF">FHS31_002260</name>
</gene>